<proteinExistence type="predicted"/>
<evidence type="ECO:0000313" key="3">
    <source>
        <dbReference type="Proteomes" id="UP000276133"/>
    </source>
</evidence>
<reference evidence="2 3" key="1">
    <citation type="journal article" date="2018" name="Sci. Rep.">
        <title>Genomic signatures of local adaptation to the degree of environmental predictability in rotifers.</title>
        <authorList>
            <person name="Franch-Gras L."/>
            <person name="Hahn C."/>
            <person name="Garcia-Roger E.M."/>
            <person name="Carmona M.J."/>
            <person name="Serra M."/>
            <person name="Gomez A."/>
        </authorList>
    </citation>
    <scope>NUCLEOTIDE SEQUENCE [LARGE SCALE GENOMIC DNA]</scope>
    <source>
        <strain evidence="2">HYR1</strain>
    </source>
</reference>
<name>A0A3M7QJ41_BRAPC</name>
<dbReference type="AlphaFoldDB" id="A0A3M7QJ41"/>
<gene>
    <name evidence="2" type="ORF">BpHYR1_023790</name>
</gene>
<comment type="caution">
    <text evidence="2">The sequence shown here is derived from an EMBL/GenBank/DDBJ whole genome shotgun (WGS) entry which is preliminary data.</text>
</comment>
<feature type="signal peptide" evidence="1">
    <location>
        <begin position="1"/>
        <end position="24"/>
    </location>
</feature>
<protein>
    <submittedName>
        <fullName evidence="2">Uncharacterized protein</fullName>
    </submittedName>
</protein>
<keyword evidence="1" id="KW-0732">Signal</keyword>
<evidence type="ECO:0000256" key="1">
    <source>
        <dbReference type="SAM" id="SignalP"/>
    </source>
</evidence>
<sequence>MCCPLVSVILSLVVYSCTLNKIQTVKVQMRTGSLDVLFLADVLTQVQKLGANANKTYSGDLITVFYDKLPCNFGGFEQISQASAVDEAKSVSLCFISRTMIMII</sequence>
<keyword evidence="3" id="KW-1185">Reference proteome</keyword>
<accession>A0A3M7QJ41</accession>
<dbReference type="Proteomes" id="UP000276133">
    <property type="component" value="Unassembled WGS sequence"/>
</dbReference>
<evidence type="ECO:0000313" key="2">
    <source>
        <dbReference type="EMBL" id="RNA10985.1"/>
    </source>
</evidence>
<feature type="chain" id="PRO_5018036362" evidence="1">
    <location>
        <begin position="25"/>
        <end position="104"/>
    </location>
</feature>
<organism evidence="2 3">
    <name type="scientific">Brachionus plicatilis</name>
    <name type="common">Marine rotifer</name>
    <name type="synonym">Brachionus muelleri</name>
    <dbReference type="NCBI Taxonomy" id="10195"/>
    <lineage>
        <taxon>Eukaryota</taxon>
        <taxon>Metazoa</taxon>
        <taxon>Spiralia</taxon>
        <taxon>Gnathifera</taxon>
        <taxon>Rotifera</taxon>
        <taxon>Eurotatoria</taxon>
        <taxon>Monogononta</taxon>
        <taxon>Pseudotrocha</taxon>
        <taxon>Ploima</taxon>
        <taxon>Brachionidae</taxon>
        <taxon>Brachionus</taxon>
    </lineage>
</organism>
<dbReference type="EMBL" id="REGN01006075">
    <property type="protein sequence ID" value="RNA10985.1"/>
    <property type="molecule type" value="Genomic_DNA"/>
</dbReference>